<evidence type="ECO:0000256" key="1">
    <source>
        <dbReference type="ARBA" id="ARBA00004127"/>
    </source>
</evidence>
<keyword evidence="3 7" id="KW-0812">Transmembrane</keyword>
<feature type="transmembrane region" description="Helical" evidence="7">
    <location>
        <begin position="6"/>
        <end position="25"/>
    </location>
</feature>
<dbReference type="GO" id="GO:0012505">
    <property type="term" value="C:endomembrane system"/>
    <property type="evidence" value="ECO:0007669"/>
    <property type="project" value="UniProtKB-SubCell"/>
</dbReference>
<gene>
    <name evidence="8" type="primary">nqrE_10</name>
    <name evidence="8" type="ORF">SDC9_145444</name>
</gene>
<comment type="caution">
    <text evidence="8">The sequence shown here is derived from an EMBL/GenBank/DDBJ whole genome shotgun (WGS) entry which is preliminary data.</text>
</comment>
<evidence type="ECO:0000256" key="3">
    <source>
        <dbReference type="ARBA" id="ARBA00022692"/>
    </source>
</evidence>
<evidence type="ECO:0000256" key="5">
    <source>
        <dbReference type="ARBA" id="ARBA00022989"/>
    </source>
</evidence>
<evidence type="ECO:0000256" key="7">
    <source>
        <dbReference type="SAM" id="Phobius"/>
    </source>
</evidence>
<keyword evidence="5 7" id="KW-1133">Transmembrane helix</keyword>
<protein>
    <submittedName>
        <fullName evidence="8">Na(+)-translocating NADH-quinone reductase subunit E</fullName>
    </submittedName>
</protein>
<feature type="transmembrane region" description="Helical" evidence="7">
    <location>
        <begin position="46"/>
        <end position="70"/>
    </location>
</feature>
<dbReference type="Pfam" id="PF02508">
    <property type="entry name" value="Rnf-Nqr"/>
    <property type="match status" value="1"/>
</dbReference>
<dbReference type="GO" id="GO:0005886">
    <property type="term" value="C:plasma membrane"/>
    <property type="evidence" value="ECO:0007669"/>
    <property type="project" value="TreeGrafter"/>
</dbReference>
<dbReference type="AlphaFoldDB" id="A0A645EA32"/>
<evidence type="ECO:0000256" key="2">
    <source>
        <dbReference type="ARBA" id="ARBA00022448"/>
    </source>
</evidence>
<dbReference type="EMBL" id="VSSQ01044433">
    <property type="protein sequence ID" value="MPM98259.1"/>
    <property type="molecule type" value="Genomic_DNA"/>
</dbReference>
<evidence type="ECO:0000256" key="4">
    <source>
        <dbReference type="ARBA" id="ARBA00022967"/>
    </source>
</evidence>
<sequence length="71" mass="7723">MIRSYGFWQTLLYGIGSGLGWWLAINMLAAIREKMAKTKLPAGMSGTAISFIITGIMAMAFIGFSGIFTIQ</sequence>
<organism evidence="8">
    <name type="scientific">bioreactor metagenome</name>
    <dbReference type="NCBI Taxonomy" id="1076179"/>
    <lineage>
        <taxon>unclassified sequences</taxon>
        <taxon>metagenomes</taxon>
        <taxon>ecological metagenomes</taxon>
    </lineage>
</organism>
<dbReference type="PANTHER" id="PTHR30335:SF1">
    <property type="entry name" value="NA(+)-TRANSLOCATING NADH-QUINONE REDUCTASE SUBUNIT E"/>
    <property type="match status" value="1"/>
</dbReference>
<evidence type="ECO:0000313" key="8">
    <source>
        <dbReference type="EMBL" id="MPM98259.1"/>
    </source>
</evidence>
<proteinExistence type="predicted"/>
<keyword evidence="4" id="KW-1278">Translocase</keyword>
<accession>A0A645EA32</accession>
<keyword evidence="2" id="KW-0813">Transport</keyword>
<dbReference type="PANTHER" id="PTHR30335">
    <property type="entry name" value="INTEGRAL MEMBRANE PROTEIN OF SOXR-REDUCING COMPLEX"/>
    <property type="match status" value="1"/>
</dbReference>
<keyword evidence="6 7" id="KW-0472">Membrane</keyword>
<evidence type="ECO:0000256" key="6">
    <source>
        <dbReference type="ARBA" id="ARBA00023136"/>
    </source>
</evidence>
<dbReference type="InterPro" id="IPR050133">
    <property type="entry name" value="NqrDE/RnfAE_oxidrdctase"/>
</dbReference>
<dbReference type="InterPro" id="IPR003667">
    <property type="entry name" value="NqrDE/RnfAE"/>
</dbReference>
<name>A0A645EA32_9ZZZZ</name>
<reference evidence="8" key="1">
    <citation type="submission" date="2019-08" db="EMBL/GenBank/DDBJ databases">
        <authorList>
            <person name="Kucharzyk K."/>
            <person name="Murdoch R.W."/>
            <person name="Higgins S."/>
            <person name="Loffler F."/>
        </authorList>
    </citation>
    <scope>NUCLEOTIDE SEQUENCE</scope>
</reference>
<comment type="subcellular location">
    <subcellularLocation>
        <location evidence="1">Endomembrane system</location>
        <topology evidence="1">Multi-pass membrane protein</topology>
    </subcellularLocation>
</comment>